<feature type="region of interest" description="Disordered" evidence="1">
    <location>
        <begin position="123"/>
        <end position="227"/>
    </location>
</feature>
<name>A0A8B8A2U9_ACAPL</name>
<feature type="signal peptide" evidence="2">
    <location>
        <begin position="1"/>
        <end position="25"/>
    </location>
</feature>
<keyword evidence="2" id="KW-0732">Signal</keyword>
<accession>A0A8B8A2U9</accession>
<dbReference type="KEGG" id="aplc:110989850"/>
<reference evidence="4" key="1">
    <citation type="submission" date="2025-08" db="UniProtKB">
        <authorList>
            <consortium name="RefSeq"/>
        </authorList>
    </citation>
    <scope>IDENTIFICATION</scope>
</reference>
<feature type="compositionally biased region" description="Low complexity" evidence="1">
    <location>
        <begin position="123"/>
        <end position="136"/>
    </location>
</feature>
<feature type="chain" id="PRO_5034293862" evidence="2">
    <location>
        <begin position="26"/>
        <end position="561"/>
    </location>
</feature>
<evidence type="ECO:0000256" key="1">
    <source>
        <dbReference type="SAM" id="MobiDB-lite"/>
    </source>
</evidence>
<organism evidence="3 4">
    <name type="scientific">Acanthaster planci</name>
    <name type="common">Crown-of-thorns starfish</name>
    <dbReference type="NCBI Taxonomy" id="133434"/>
    <lineage>
        <taxon>Eukaryota</taxon>
        <taxon>Metazoa</taxon>
        <taxon>Echinodermata</taxon>
        <taxon>Eleutherozoa</taxon>
        <taxon>Asterozoa</taxon>
        <taxon>Asteroidea</taxon>
        <taxon>Valvatacea</taxon>
        <taxon>Valvatida</taxon>
        <taxon>Acanthasteridae</taxon>
        <taxon>Acanthaster</taxon>
    </lineage>
</organism>
<evidence type="ECO:0000313" key="4">
    <source>
        <dbReference type="RefSeq" id="XP_022110206.1"/>
    </source>
</evidence>
<dbReference type="AlphaFoldDB" id="A0A8B8A2U9"/>
<evidence type="ECO:0000313" key="3">
    <source>
        <dbReference type="Proteomes" id="UP000694845"/>
    </source>
</evidence>
<feature type="region of interest" description="Disordered" evidence="1">
    <location>
        <begin position="54"/>
        <end position="101"/>
    </location>
</feature>
<sequence>MTSLMTFKLGCVPAFFICWFWLAHAHNDVLSSDYFSSSSSDDYGVVIEPSDVYKDIETSSEPSSSSSSDSSSAYEAMAPEDPPDLPSEPSDESSMSSSSSISATVDVAPCVTPPCVVVDEPWSVSSSSYSSSSSDVDLSEVEDISVDPGDPSYVPPHEIESSSTDNPQKLGRKVTNSESGQGQRKRGPSSIGAPLADSNSKRMPGRPPAVFRGLPQPDVGRRLGGPPSIQRLEELRDADRKYLDLYLCGQFLKGSADASAEDFAVVSFNYAGRTQPFSPCSELGSTTETVNYIYRTASGGLSALQQVVNDLPTTWQRYVSEKGSAPRVVHIFTVNMPSSSVVDDVSNLLQLRRSATYRSARFVLGYLNQPTAADLSNSAREFLNLLSDLNRARIDTVRVCGRCAKAAGYPAGGRRRKNMQYGISVVSATSTDVQCLALQEHLVPGAYFSTNTCDSFQKAIVRCFLRGIARRCREADTGTDFIGVDTDETGFLEVVNGLTQTCGVDSDCWRKEGESIRDDIALKSQMKCQMPEVAVSKMFGRCAATAVSFPFDIQIIQRPGF</sequence>
<keyword evidence="3" id="KW-1185">Reference proteome</keyword>
<proteinExistence type="predicted"/>
<feature type="compositionally biased region" description="Low complexity" evidence="1">
    <location>
        <begin position="92"/>
        <end position="101"/>
    </location>
</feature>
<evidence type="ECO:0000256" key="2">
    <source>
        <dbReference type="SAM" id="SignalP"/>
    </source>
</evidence>
<dbReference type="RefSeq" id="XP_022110206.1">
    <property type="nucleotide sequence ID" value="XM_022254514.1"/>
</dbReference>
<dbReference type="GeneID" id="110989850"/>
<gene>
    <name evidence="4" type="primary">LOC110989850</name>
</gene>
<feature type="compositionally biased region" description="Low complexity" evidence="1">
    <location>
        <begin position="59"/>
        <end position="72"/>
    </location>
</feature>
<dbReference type="Proteomes" id="UP000694845">
    <property type="component" value="Unplaced"/>
</dbReference>
<dbReference type="OrthoDB" id="10464397at2759"/>
<protein>
    <submittedName>
        <fullName evidence="4">Uncharacterized protein LOC110989850 isoform X1</fullName>
    </submittedName>
</protein>